<keyword evidence="3" id="KW-1185">Reference proteome</keyword>
<reference evidence="2" key="1">
    <citation type="submission" date="2023-07" db="EMBL/GenBank/DDBJ databases">
        <title>Marinobacter sp. chi1 genome sequencing and assembly.</title>
        <authorList>
            <person name="Park S."/>
        </authorList>
    </citation>
    <scope>NUCLEOTIDE SEQUENCE</scope>
    <source>
        <strain evidence="2">Chi1</strain>
    </source>
</reference>
<keyword evidence="1" id="KW-0812">Transmembrane</keyword>
<feature type="transmembrane region" description="Helical" evidence="1">
    <location>
        <begin position="12"/>
        <end position="33"/>
    </location>
</feature>
<dbReference type="Proteomes" id="UP001168640">
    <property type="component" value="Unassembled WGS sequence"/>
</dbReference>
<feature type="transmembrane region" description="Helical" evidence="1">
    <location>
        <begin position="71"/>
        <end position="92"/>
    </location>
</feature>
<organism evidence="2 3">
    <name type="scientific">Marinobacter suaedae</name>
    <dbReference type="NCBI Taxonomy" id="3057675"/>
    <lineage>
        <taxon>Bacteria</taxon>
        <taxon>Pseudomonadati</taxon>
        <taxon>Pseudomonadota</taxon>
        <taxon>Gammaproteobacteria</taxon>
        <taxon>Pseudomonadales</taxon>
        <taxon>Marinobacteraceae</taxon>
        <taxon>Marinobacter</taxon>
    </lineage>
</organism>
<sequence length="316" mass="35852">MEAVSSPNRPGWLGPRSLAFLVVLIVTPLLFFGGPDWFNGPFGSAVWNLGHIGFFGLVTLAAHPWRRLSGWQLWILPTVVVLLIGGAIEVIQSDMGREASWHDMLRNLIGVWFVLAWHPLLDENRSASPTTPPALIIASTLLLLFELGTTAAVGVQQFKVAHQLPLLYDFRHDDPTPYWYGELTPSQEHASPHEQSLRLDFDTKLYSGGSLSNLPSDWRDYEQLSMTLFNPNAHPLQMTLRINDWTHSRGNNAHSDRYNIRLTMQPGSQTFTIDLDDIEKAPRTRRMEMDNISQFKVFVSRLPEPATIYIQDLRLE</sequence>
<gene>
    <name evidence="2" type="ORF">QVZ43_02300</name>
</gene>
<keyword evidence="1" id="KW-1133">Transmembrane helix</keyword>
<accession>A0ABT8VX17</accession>
<evidence type="ECO:0000256" key="1">
    <source>
        <dbReference type="SAM" id="Phobius"/>
    </source>
</evidence>
<dbReference type="RefSeq" id="WP_302908714.1">
    <property type="nucleotide sequence ID" value="NZ_JAUMIS010000001.1"/>
</dbReference>
<evidence type="ECO:0000313" key="2">
    <source>
        <dbReference type="EMBL" id="MDO3720534.1"/>
    </source>
</evidence>
<feature type="transmembrane region" description="Helical" evidence="1">
    <location>
        <begin position="45"/>
        <end position="65"/>
    </location>
</feature>
<dbReference type="InterPro" id="IPR008979">
    <property type="entry name" value="Galactose-bd-like_sf"/>
</dbReference>
<protein>
    <submittedName>
        <fullName evidence="2">Succinyl-CoA synthetase subunit beta</fullName>
    </submittedName>
</protein>
<comment type="caution">
    <text evidence="2">The sequence shown here is derived from an EMBL/GenBank/DDBJ whole genome shotgun (WGS) entry which is preliminary data.</text>
</comment>
<proteinExistence type="predicted"/>
<dbReference type="EMBL" id="JAUMIS010000001">
    <property type="protein sequence ID" value="MDO3720534.1"/>
    <property type="molecule type" value="Genomic_DNA"/>
</dbReference>
<dbReference type="Gene3D" id="2.60.120.430">
    <property type="entry name" value="Galactose-binding lectin"/>
    <property type="match status" value="1"/>
</dbReference>
<evidence type="ECO:0000313" key="3">
    <source>
        <dbReference type="Proteomes" id="UP001168640"/>
    </source>
</evidence>
<dbReference type="SUPFAM" id="SSF49785">
    <property type="entry name" value="Galactose-binding domain-like"/>
    <property type="match status" value="1"/>
</dbReference>
<name>A0ABT8VX17_9GAMM</name>
<keyword evidence="1" id="KW-0472">Membrane</keyword>
<feature type="transmembrane region" description="Helical" evidence="1">
    <location>
        <begin position="133"/>
        <end position="155"/>
    </location>
</feature>